<evidence type="ECO:0000313" key="2">
    <source>
        <dbReference type="Proteomes" id="UP000039541"/>
    </source>
</evidence>
<evidence type="ECO:0000313" key="1">
    <source>
        <dbReference type="EMBL" id="CNV12938.1"/>
    </source>
</evidence>
<sequence>MAFALESVRIFFLLTNQVRNDFVHFFVHFRAIFRRAGNNQRRTRFIDQDGVNLIHQRIMQFTLHALFRAERHVVAQVVKTVFVVSAVSDVGSVSFTFGWRRHTWQVDTNGHTEEFE</sequence>
<accession>A0A655ECE5</accession>
<reference evidence="1 2" key="1">
    <citation type="submission" date="2015-03" db="EMBL/GenBank/DDBJ databases">
        <authorList>
            <consortium name="Pathogen Informatics"/>
        </authorList>
    </citation>
    <scope>NUCLEOTIDE SEQUENCE [LARGE SCALE GENOMIC DNA]</scope>
    <source>
        <strain evidence="1 2">3476</strain>
    </source>
</reference>
<organism evidence="1 2">
    <name type="scientific">Salmonella enterica subsp. enterica serovar Bovismorbificans</name>
    <dbReference type="NCBI Taxonomy" id="58097"/>
    <lineage>
        <taxon>Bacteria</taxon>
        <taxon>Pseudomonadati</taxon>
        <taxon>Pseudomonadota</taxon>
        <taxon>Gammaproteobacteria</taxon>
        <taxon>Enterobacterales</taxon>
        <taxon>Enterobacteriaceae</taxon>
        <taxon>Salmonella</taxon>
    </lineage>
</organism>
<protein>
    <submittedName>
        <fullName evidence="1">Uncharacterized protein</fullName>
    </submittedName>
</protein>
<dbReference type="EMBL" id="CQPC01000089">
    <property type="protein sequence ID" value="CNV12938.1"/>
    <property type="molecule type" value="Genomic_DNA"/>
</dbReference>
<dbReference type="AlphaFoldDB" id="A0A655ECE5"/>
<dbReference type="Proteomes" id="UP000039541">
    <property type="component" value="Unassembled WGS sequence"/>
</dbReference>
<name>A0A655ECE5_SALET</name>
<proteinExistence type="predicted"/>
<gene>
    <name evidence="1" type="ORF">ERS008202_04397</name>
</gene>